<feature type="compositionally biased region" description="Basic residues" evidence="2">
    <location>
        <begin position="13"/>
        <end position="24"/>
    </location>
</feature>
<feature type="region of interest" description="Disordered" evidence="2">
    <location>
        <begin position="244"/>
        <end position="277"/>
    </location>
</feature>
<feature type="coiled-coil region" evidence="1">
    <location>
        <begin position="120"/>
        <end position="147"/>
    </location>
</feature>
<keyword evidence="1" id="KW-0175">Coiled coil</keyword>
<dbReference type="GO" id="GO:0005634">
    <property type="term" value="C:nucleus"/>
    <property type="evidence" value="ECO:0007669"/>
    <property type="project" value="InterPro"/>
</dbReference>
<dbReference type="Proteomes" id="UP000030672">
    <property type="component" value="Unassembled WGS sequence"/>
</dbReference>
<feature type="compositionally biased region" description="Low complexity" evidence="2">
    <location>
        <begin position="249"/>
        <end position="262"/>
    </location>
</feature>
<dbReference type="HOGENOM" id="CLU_549779_0_0_1"/>
<dbReference type="PROSITE" id="PS50073">
    <property type="entry name" value="COPPER_FIST_2"/>
    <property type="match status" value="1"/>
</dbReference>
<proteinExistence type="predicted"/>
<dbReference type="RefSeq" id="XP_040876860.1">
    <property type="nucleotide sequence ID" value="XM_041028629.1"/>
</dbReference>
<name>A0A074VQ83_AURM1</name>
<dbReference type="AlphaFoldDB" id="A0A074VQ83"/>
<feature type="compositionally biased region" description="Polar residues" evidence="2">
    <location>
        <begin position="469"/>
        <end position="482"/>
    </location>
</feature>
<sequence length="496" mass="55346">MDDIPPTTTSARLRNKAKINRRAAARKEKSPKDLIRIQNQLNGKTYKFACHTCIMGHRAPHCDPKKHFDKILFRRPEPGRPPRDCGHSVTPGCDCKASRELCCQLTKAQWATLQAGGVPVAVMYNSQRELEEAMKDAERQEFRAREQANMYAYQQNALPYRGPSPGMPFGFPDPMVQYNQYPPFSPQPPNQLGSISYHPAPTMFDHSGYQPQFQPVETHPPNQNTSMPMDNTLALQQFVMDMSQQEQVAAQPSSNPSQSCCSRKQAQPPPQSYVGATTSPFNLPGPAPRAQFPCQSCASYQCTCITCPEVRQVSSGAWSQSCGRGGHIDNMVLPKQEYSSFQESQGSFQGYEGLQGPQQDYQLMLSQQQHVHQSNLEAPQLALADQPIHAQAAYGSMPYDFSAFTADEISQAFSGFQDATHMSATQNIPVEFSNISEPMLYQHPSQLNGSEFSARPPHIQRLISHDSRVTQLSPSPEASVDNTIDPRNLRVRPQER</sequence>
<gene>
    <name evidence="4" type="ORF">M437DRAFT_87376</name>
</gene>
<protein>
    <recommendedName>
        <fullName evidence="3">Copper-fist domain-containing protein</fullName>
    </recommendedName>
</protein>
<dbReference type="Pfam" id="PF00649">
    <property type="entry name" value="Copper-fist"/>
    <property type="match status" value="1"/>
</dbReference>
<organism evidence="4 5">
    <name type="scientific">Aureobasidium melanogenum (strain CBS 110374)</name>
    <name type="common">Aureobasidium pullulans var. melanogenum</name>
    <dbReference type="NCBI Taxonomy" id="1043003"/>
    <lineage>
        <taxon>Eukaryota</taxon>
        <taxon>Fungi</taxon>
        <taxon>Dikarya</taxon>
        <taxon>Ascomycota</taxon>
        <taxon>Pezizomycotina</taxon>
        <taxon>Dothideomycetes</taxon>
        <taxon>Dothideomycetidae</taxon>
        <taxon>Dothideales</taxon>
        <taxon>Saccotheciaceae</taxon>
        <taxon>Aureobasidium</taxon>
    </lineage>
</organism>
<accession>A0A074VQ83</accession>
<evidence type="ECO:0000256" key="1">
    <source>
        <dbReference type="SAM" id="Coils"/>
    </source>
</evidence>
<evidence type="ECO:0000313" key="5">
    <source>
        <dbReference type="Proteomes" id="UP000030672"/>
    </source>
</evidence>
<dbReference type="Gene3D" id="3.90.430.10">
    <property type="entry name" value="Copper fist DNA-binding domain"/>
    <property type="match status" value="1"/>
</dbReference>
<reference evidence="4 5" key="1">
    <citation type="journal article" date="2014" name="BMC Genomics">
        <title>Genome sequencing of four Aureobasidium pullulans varieties: biotechnological potential, stress tolerance, and description of new species.</title>
        <authorList>
            <person name="Gostin Ar C."/>
            <person name="Ohm R.A."/>
            <person name="Kogej T."/>
            <person name="Sonjak S."/>
            <person name="Turk M."/>
            <person name="Zajc J."/>
            <person name="Zalar P."/>
            <person name="Grube M."/>
            <person name="Sun H."/>
            <person name="Han J."/>
            <person name="Sharma A."/>
            <person name="Chiniquy J."/>
            <person name="Ngan C.Y."/>
            <person name="Lipzen A."/>
            <person name="Barry K."/>
            <person name="Grigoriev I.V."/>
            <person name="Gunde-Cimerman N."/>
        </authorList>
    </citation>
    <scope>NUCLEOTIDE SEQUENCE [LARGE SCALE GENOMIC DNA]</scope>
    <source>
        <strain evidence="4 5">CBS 110374</strain>
    </source>
</reference>
<dbReference type="SMART" id="SM01090">
    <property type="entry name" value="Copper-fist"/>
    <property type="match status" value="1"/>
</dbReference>
<evidence type="ECO:0000313" key="4">
    <source>
        <dbReference type="EMBL" id="KEQ59837.1"/>
    </source>
</evidence>
<feature type="compositionally biased region" description="Polar residues" evidence="2">
    <location>
        <begin position="1"/>
        <end position="10"/>
    </location>
</feature>
<evidence type="ECO:0000256" key="2">
    <source>
        <dbReference type="SAM" id="MobiDB-lite"/>
    </source>
</evidence>
<feature type="domain" description="Copper-fist" evidence="3">
    <location>
        <begin position="47"/>
        <end position="82"/>
    </location>
</feature>
<dbReference type="SMART" id="SM00412">
    <property type="entry name" value="Cu_FIST"/>
    <property type="match status" value="1"/>
</dbReference>
<feature type="region of interest" description="Disordered" evidence="2">
    <location>
        <begin position="1"/>
        <end position="31"/>
    </location>
</feature>
<keyword evidence="5" id="KW-1185">Reference proteome</keyword>
<feature type="region of interest" description="Disordered" evidence="2">
    <location>
        <begin position="466"/>
        <end position="496"/>
    </location>
</feature>
<dbReference type="EMBL" id="KL584846">
    <property type="protein sequence ID" value="KEQ59837.1"/>
    <property type="molecule type" value="Genomic_DNA"/>
</dbReference>
<evidence type="ECO:0000259" key="3">
    <source>
        <dbReference type="PROSITE" id="PS50073"/>
    </source>
</evidence>
<dbReference type="InterPro" id="IPR036395">
    <property type="entry name" value="Cu_fist_DNA-bd_dom_sf"/>
</dbReference>
<dbReference type="SUPFAM" id="SSF57879">
    <property type="entry name" value="Zinc domain conserved in yeast copper-regulated transcription factors"/>
    <property type="match status" value="1"/>
</dbReference>
<dbReference type="GO" id="GO:0003677">
    <property type="term" value="F:DNA binding"/>
    <property type="evidence" value="ECO:0007669"/>
    <property type="project" value="InterPro"/>
</dbReference>
<dbReference type="InterPro" id="IPR001083">
    <property type="entry name" value="Cu_fist_DNA-bd_dom"/>
</dbReference>
<dbReference type="GO" id="GO:0005507">
    <property type="term" value="F:copper ion binding"/>
    <property type="evidence" value="ECO:0007669"/>
    <property type="project" value="InterPro"/>
</dbReference>
<dbReference type="GeneID" id="63922002"/>
<dbReference type="GO" id="GO:0003700">
    <property type="term" value="F:DNA-binding transcription factor activity"/>
    <property type="evidence" value="ECO:0007669"/>
    <property type="project" value="InterPro"/>
</dbReference>